<dbReference type="PANTHER" id="PTHR46259">
    <property type="entry name" value="ZINC FINGER CCHC-TYPE AND RNA-BINDING MOTIF-CONTAINING PROTEIN 1"/>
    <property type="match status" value="1"/>
</dbReference>
<evidence type="ECO:0000256" key="1">
    <source>
        <dbReference type="SAM" id="MobiDB-lite"/>
    </source>
</evidence>
<evidence type="ECO:0000259" key="2">
    <source>
        <dbReference type="Pfam" id="PF00076"/>
    </source>
</evidence>
<name>A0ABI7YFV5_FELCA</name>
<dbReference type="Ensembl" id="ENSFCTT00005046844.1">
    <property type="protein sequence ID" value="ENSFCTP00005033613.1"/>
    <property type="gene ID" value="ENSFCTG00005016376.1"/>
</dbReference>
<dbReference type="InterPro" id="IPR000504">
    <property type="entry name" value="RRM_dom"/>
</dbReference>
<reference evidence="3" key="2">
    <citation type="submission" date="2025-08" db="UniProtKB">
        <authorList>
            <consortium name="Ensembl"/>
        </authorList>
    </citation>
    <scope>IDENTIFICATION</scope>
    <source>
        <strain evidence="3">breed Abyssinian</strain>
    </source>
</reference>
<dbReference type="Gene3D" id="3.30.70.330">
    <property type="match status" value="1"/>
</dbReference>
<accession>A0ABI7YFV5</accession>
<dbReference type="SUPFAM" id="SSF54928">
    <property type="entry name" value="RNA-binding domain, RBD"/>
    <property type="match status" value="1"/>
</dbReference>
<feature type="compositionally biased region" description="Basic residues" evidence="1">
    <location>
        <begin position="81"/>
        <end position="96"/>
    </location>
</feature>
<evidence type="ECO:0000313" key="3">
    <source>
        <dbReference type="Ensembl" id="ENSFCTP00005033613.1"/>
    </source>
</evidence>
<dbReference type="PANTHER" id="PTHR46259:SF1">
    <property type="entry name" value="ZINC FINGER CCHC-TYPE AND RNA-BINDING MOTIF-CONTAINING PROTEIN 1"/>
    <property type="match status" value="1"/>
</dbReference>
<dbReference type="Pfam" id="PF00076">
    <property type="entry name" value="RRM_1"/>
    <property type="match status" value="1"/>
</dbReference>
<evidence type="ECO:0000313" key="4">
    <source>
        <dbReference type="Proteomes" id="UP000823872"/>
    </source>
</evidence>
<protein>
    <recommendedName>
        <fullName evidence="2">RRM domain-containing protein</fullName>
    </recommendedName>
</protein>
<reference evidence="3" key="3">
    <citation type="submission" date="2025-09" db="UniProtKB">
        <authorList>
            <consortium name="Ensembl"/>
        </authorList>
    </citation>
    <scope>IDENTIFICATION</scope>
    <source>
        <strain evidence="3">breed Abyssinian</strain>
    </source>
</reference>
<dbReference type="InterPro" id="IPR035979">
    <property type="entry name" value="RBD_domain_sf"/>
</dbReference>
<organism evidence="3 4">
    <name type="scientific">Felis catus</name>
    <name type="common">Cat</name>
    <name type="synonym">Felis silvestris catus</name>
    <dbReference type="NCBI Taxonomy" id="9685"/>
    <lineage>
        <taxon>Eukaryota</taxon>
        <taxon>Metazoa</taxon>
        <taxon>Chordata</taxon>
        <taxon>Craniata</taxon>
        <taxon>Vertebrata</taxon>
        <taxon>Euteleostomi</taxon>
        <taxon>Mammalia</taxon>
        <taxon>Eutheria</taxon>
        <taxon>Laurasiatheria</taxon>
        <taxon>Carnivora</taxon>
        <taxon>Feliformia</taxon>
        <taxon>Felidae</taxon>
        <taxon>Felinae</taxon>
        <taxon>Felis</taxon>
    </lineage>
</organism>
<sequence>MSGGLAPNKSTVYVSNLPLSLTKNDLHWIFSQYGKVVKMCLTKMNSKWMKDLNVRQESIKIMEERGAWVAQSVKRPTSARSRSRGPRVRVLRRALG</sequence>
<dbReference type="Proteomes" id="UP000823872">
    <property type="component" value="Chromosome A1"/>
</dbReference>
<keyword evidence="4" id="KW-1185">Reference proteome</keyword>
<dbReference type="InterPro" id="IPR012677">
    <property type="entry name" value="Nucleotide-bd_a/b_plait_sf"/>
</dbReference>
<feature type="domain" description="RRM" evidence="2">
    <location>
        <begin position="12"/>
        <end position="39"/>
    </location>
</feature>
<proteinExistence type="predicted"/>
<reference evidence="3 4" key="1">
    <citation type="submission" date="2021-02" db="EMBL/GenBank/DDBJ databases">
        <title>Safari Cat Assemblies.</title>
        <authorList>
            <person name="Bredemeyer K.R."/>
            <person name="Murphy W.J."/>
        </authorList>
    </citation>
    <scope>NUCLEOTIDE SEQUENCE [LARGE SCALE GENOMIC DNA]</scope>
</reference>
<dbReference type="GeneTree" id="ENSGT00980000201936"/>
<feature type="region of interest" description="Disordered" evidence="1">
    <location>
        <begin position="73"/>
        <end position="96"/>
    </location>
</feature>
<dbReference type="InterPro" id="IPR044598">
    <property type="entry name" value="ZCRB1"/>
</dbReference>